<dbReference type="SUPFAM" id="SSF49265">
    <property type="entry name" value="Fibronectin type III"/>
    <property type="match status" value="1"/>
</dbReference>
<feature type="chain" id="PRO_5040914040" evidence="1">
    <location>
        <begin position="29"/>
        <end position="246"/>
    </location>
</feature>
<organism evidence="3 4">
    <name type="scientific">Desmophyllum pertusum</name>
    <dbReference type="NCBI Taxonomy" id="174260"/>
    <lineage>
        <taxon>Eukaryota</taxon>
        <taxon>Metazoa</taxon>
        <taxon>Cnidaria</taxon>
        <taxon>Anthozoa</taxon>
        <taxon>Hexacorallia</taxon>
        <taxon>Scleractinia</taxon>
        <taxon>Caryophylliina</taxon>
        <taxon>Caryophylliidae</taxon>
        <taxon>Desmophyllum</taxon>
    </lineage>
</organism>
<dbReference type="InterPro" id="IPR013783">
    <property type="entry name" value="Ig-like_fold"/>
</dbReference>
<dbReference type="Proteomes" id="UP001163046">
    <property type="component" value="Unassembled WGS sequence"/>
</dbReference>
<comment type="caution">
    <text evidence="3">The sequence shown here is derived from an EMBL/GenBank/DDBJ whole genome shotgun (WGS) entry which is preliminary data.</text>
</comment>
<dbReference type="CDD" id="cd00063">
    <property type="entry name" value="FN3"/>
    <property type="match status" value="1"/>
</dbReference>
<dbReference type="EMBL" id="MU825900">
    <property type="protein sequence ID" value="KAJ7383389.1"/>
    <property type="molecule type" value="Genomic_DNA"/>
</dbReference>
<dbReference type="InterPro" id="IPR036116">
    <property type="entry name" value="FN3_sf"/>
</dbReference>
<dbReference type="OrthoDB" id="5971590at2759"/>
<evidence type="ECO:0000259" key="2">
    <source>
        <dbReference type="PROSITE" id="PS50853"/>
    </source>
</evidence>
<sequence>MASRILQVCICLLMMCLITTIFRGTVRATGIIQSGPGKPQNCNAIPFSSTAVLLTWDSPSGIQNNGNFSIHYRALYSKGSFTVLRVGAASHKLIENLDVITYYAFRIVAKDRSGKHDYCEVLAKTMRDALLSVRVQARPAPRGSRGLIVEWSAVTLQDAQPIYRLFMEWRHGGRIHVRLLYEGNHTSCKVKGKLPTPHLMYVSVIPSKRVHTDFLAANLHSYPTKKPVLIPVTGVIPSKPGNETNI</sequence>
<feature type="domain" description="Fibronectin type-III" evidence="2">
    <location>
        <begin position="38"/>
        <end position="129"/>
    </location>
</feature>
<feature type="signal peptide" evidence="1">
    <location>
        <begin position="1"/>
        <end position="28"/>
    </location>
</feature>
<evidence type="ECO:0000256" key="1">
    <source>
        <dbReference type="SAM" id="SignalP"/>
    </source>
</evidence>
<protein>
    <submittedName>
        <fullName evidence="3">Immunoglobulin C-2 Type</fullName>
    </submittedName>
</protein>
<reference evidence="3" key="1">
    <citation type="submission" date="2023-01" db="EMBL/GenBank/DDBJ databases">
        <title>Genome assembly of the deep-sea coral Lophelia pertusa.</title>
        <authorList>
            <person name="Herrera S."/>
            <person name="Cordes E."/>
        </authorList>
    </citation>
    <scope>NUCLEOTIDE SEQUENCE</scope>
    <source>
        <strain evidence="3">USNM1676648</strain>
        <tissue evidence="3">Polyp</tissue>
    </source>
</reference>
<keyword evidence="4" id="KW-1185">Reference proteome</keyword>
<name>A0A9W9ZM03_9CNID</name>
<accession>A0A9W9ZM03</accession>
<dbReference type="Gene3D" id="2.60.40.10">
    <property type="entry name" value="Immunoglobulins"/>
    <property type="match status" value="1"/>
</dbReference>
<dbReference type="PROSITE" id="PS50853">
    <property type="entry name" value="FN3"/>
    <property type="match status" value="1"/>
</dbReference>
<evidence type="ECO:0000313" key="3">
    <source>
        <dbReference type="EMBL" id="KAJ7383389.1"/>
    </source>
</evidence>
<gene>
    <name evidence="3" type="primary">IGDCC4_1</name>
    <name evidence="3" type="ORF">OS493_028473</name>
</gene>
<dbReference type="AlphaFoldDB" id="A0A9W9ZM03"/>
<dbReference type="InterPro" id="IPR003961">
    <property type="entry name" value="FN3_dom"/>
</dbReference>
<proteinExistence type="predicted"/>
<keyword evidence="1" id="KW-0732">Signal</keyword>
<evidence type="ECO:0000313" key="4">
    <source>
        <dbReference type="Proteomes" id="UP001163046"/>
    </source>
</evidence>